<gene>
    <name evidence="1" type="ORF">NCTC8985_02300</name>
</gene>
<organism evidence="1 2">
    <name type="scientific">Escherichia coli</name>
    <dbReference type="NCBI Taxonomy" id="562"/>
    <lineage>
        <taxon>Bacteria</taxon>
        <taxon>Pseudomonadati</taxon>
        <taxon>Pseudomonadota</taxon>
        <taxon>Gammaproteobacteria</taxon>
        <taxon>Enterobacterales</taxon>
        <taxon>Enterobacteriaceae</taxon>
        <taxon>Escherichia</taxon>
    </lineage>
</organism>
<accession>A0A376TJW0</accession>
<name>A0A376TJW0_ECOLX</name>
<sequence>MLPNLEIVHPTIFFRHFDIQCALNRLIKVVNDKWAWWGLFFW</sequence>
<proteinExistence type="predicted"/>
<evidence type="ECO:0000313" key="2">
    <source>
        <dbReference type="Proteomes" id="UP000254405"/>
    </source>
</evidence>
<dbReference type="EMBL" id="UGCO01000001">
    <property type="protein sequence ID" value="STI77023.1"/>
    <property type="molecule type" value="Genomic_DNA"/>
</dbReference>
<protein>
    <submittedName>
        <fullName evidence="1">Uncharacterized protein</fullName>
    </submittedName>
</protein>
<reference evidence="1 2" key="1">
    <citation type="submission" date="2018-06" db="EMBL/GenBank/DDBJ databases">
        <authorList>
            <consortium name="Pathogen Informatics"/>
            <person name="Doyle S."/>
        </authorList>
    </citation>
    <scope>NUCLEOTIDE SEQUENCE [LARGE SCALE GENOMIC DNA]</scope>
    <source>
        <strain evidence="1 2">NCTC8985</strain>
    </source>
</reference>
<evidence type="ECO:0000313" key="1">
    <source>
        <dbReference type="EMBL" id="STI77023.1"/>
    </source>
</evidence>
<dbReference type="Proteomes" id="UP000254405">
    <property type="component" value="Unassembled WGS sequence"/>
</dbReference>
<dbReference type="AlphaFoldDB" id="A0A376TJW0"/>